<proteinExistence type="predicted"/>
<reference evidence="1 2" key="1">
    <citation type="submission" date="2024-06" db="EMBL/GenBank/DDBJ databases">
        <title>A chromosome level genome sequence of Diviner's sage (Salvia divinorum).</title>
        <authorList>
            <person name="Ford S.A."/>
            <person name="Ro D.-K."/>
            <person name="Ness R.W."/>
            <person name="Phillips M.A."/>
        </authorList>
    </citation>
    <scope>NUCLEOTIDE SEQUENCE [LARGE SCALE GENOMIC DNA]</scope>
    <source>
        <strain evidence="1">SAF-2024a</strain>
        <tissue evidence="1">Leaf</tissue>
    </source>
</reference>
<sequence>MAAYTALISLMHIIDDIETHPSPPISLDKQQVESLTEIVTFLQEFLQGYESPYAYSDEADPLEICIIDATHAAEDVIESYIIDTIQLSAAATTDDGGDEQISCIHFYQDLQNVIEEMDLIKKEVIMITREKQEQLRNLASNDAGLISHEKEEERNAVSNDAGKRSSTTEKKHLVVGFDDVLLQLLDRLTDANTNLQIIPVVWGWVVSAKLLLQKEGPRAVWIRKNWN</sequence>
<gene>
    <name evidence="1" type="ORF">AAHA92_26813</name>
</gene>
<protein>
    <submittedName>
        <fullName evidence="1">Disease resistance protein RPP13-like</fullName>
    </submittedName>
</protein>
<dbReference type="EMBL" id="JBEAFC010000010">
    <property type="protein sequence ID" value="KAL1538026.1"/>
    <property type="molecule type" value="Genomic_DNA"/>
</dbReference>
<accession>A0ABD1G1P2</accession>
<evidence type="ECO:0000313" key="2">
    <source>
        <dbReference type="Proteomes" id="UP001567538"/>
    </source>
</evidence>
<organism evidence="1 2">
    <name type="scientific">Salvia divinorum</name>
    <name type="common">Maria pastora</name>
    <name type="synonym">Diviner's sage</name>
    <dbReference type="NCBI Taxonomy" id="28513"/>
    <lineage>
        <taxon>Eukaryota</taxon>
        <taxon>Viridiplantae</taxon>
        <taxon>Streptophyta</taxon>
        <taxon>Embryophyta</taxon>
        <taxon>Tracheophyta</taxon>
        <taxon>Spermatophyta</taxon>
        <taxon>Magnoliopsida</taxon>
        <taxon>eudicotyledons</taxon>
        <taxon>Gunneridae</taxon>
        <taxon>Pentapetalae</taxon>
        <taxon>asterids</taxon>
        <taxon>lamiids</taxon>
        <taxon>Lamiales</taxon>
        <taxon>Lamiaceae</taxon>
        <taxon>Nepetoideae</taxon>
        <taxon>Mentheae</taxon>
        <taxon>Salviinae</taxon>
        <taxon>Salvia</taxon>
        <taxon>Salvia subgen. Calosphace</taxon>
    </lineage>
</organism>
<evidence type="ECO:0000313" key="1">
    <source>
        <dbReference type="EMBL" id="KAL1538026.1"/>
    </source>
</evidence>
<dbReference type="Proteomes" id="UP001567538">
    <property type="component" value="Unassembled WGS sequence"/>
</dbReference>
<dbReference type="AlphaFoldDB" id="A0ABD1G1P2"/>
<name>A0ABD1G1P2_SALDI</name>
<comment type="caution">
    <text evidence="1">The sequence shown here is derived from an EMBL/GenBank/DDBJ whole genome shotgun (WGS) entry which is preliminary data.</text>
</comment>
<dbReference type="Gene3D" id="1.20.5.4130">
    <property type="match status" value="1"/>
</dbReference>
<keyword evidence="2" id="KW-1185">Reference proteome</keyword>